<feature type="transmembrane region" description="Helical" evidence="5">
    <location>
        <begin position="6"/>
        <end position="25"/>
    </location>
</feature>
<feature type="transmembrane region" description="Helical" evidence="5">
    <location>
        <begin position="73"/>
        <end position="93"/>
    </location>
</feature>
<feature type="transmembrane region" description="Helical" evidence="5">
    <location>
        <begin position="100"/>
        <end position="120"/>
    </location>
</feature>
<protein>
    <submittedName>
        <fullName evidence="6">DoxX family protein</fullName>
    </submittedName>
</protein>
<keyword evidence="3 5" id="KW-1133">Transmembrane helix</keyword>
<evidence type="ECO:0000313" key="6">
    <source>
        <dbReference type="EMBL" id="MFC6891451.1"/>
    </source>
</evidence>
<name>A0ABD5UQ16_9EURY</name>
<organism evidence="6 7">
    <name type="scientific">Halopenitus salinus</name>
    <dbReference type="NCBI Taxonomy" id="1198295"/>
    <lineage>
        <taxon>Archaea</taxon>
        <taxon>Methanobacteriati</taxon>
        <taxon>Methanobacteriota</taxon>
        <taxon>Stenosarchaea group</taxon>
        <taxon>Halobacteria</taxon>
        <taxon>Halobacteriales</taxon>
        <taxon>Haloferacaceae</taxon>
        <taxon>Halopenitus</taxon>
    </lineage>
</organism>
<feature type="transmembrane region" description="Helical" evidence="5">
    <location>
        <begin position="45"/>
        <end position="67"/>
    </location>
</feature>
<keyword evidence="7" id="KW-1185">Reference proteome</keyword>
<dbReference type="InterPro" id="IPR032808">
    <property type="entry name" value="DoxX"/>
</dbReference>
<evidence type="ECO:0000256" key="5">
    <source>
        <dbReference type="SAM" id="Phobius"/>
    </source>
</evidence>
<keyword evidence="2 5" id="KW-0812">Transmembrane</keyword>
<gene>
    <name evidence="6" type="ORF">ACFQE9_02285</name>
</gene>
<proteinExistence type="predicted"/>
<reference evidence="6 7" key="1">
    <citation type="journal article" date="2019" name="Int. J. Syst. Evol. Microbiol.">
        <title>The Global Catalogue of Microorganisms (GCM) 10K type strain sequencing project: providing services to taxonomists for standard genome sequencing and annotation.</title>
        <authorList>
            <consortium name="The Broad Institute Genomics Platform"/>
            <consortium name="The Broad Institute Genome Sequencing Center for Infectious Disease"/>
            <person name="Wu L."/>
            <person name="Ma J."/>
        </authorList>
    </citation>
    <scope>NUCLEOTIDE SEQUENCE [LARGE SCALE GENOMIC DNA]</scope>
    <source>
        <strain evidence="6 7">SKJ47</strain>
    </source>
</reference>
<keyword evidence="4 5" id="KW-0472">Membrane</keyword>
<dbReference type="AlphaFoldDB" id="A0ABD5UQ16"/>
<comment type="subcellular location">
    <subcellularLocation>
        <location evidence="1">Membrane</location>
        <topology evidence="1">Multi-pass membrane protein</topology>
    </subcellularLocation>
</comment>
<evidence type="ECO:0000256" key="3">
    <source>
        <dbReference type="ARBA" id="ARBA00022989"/>
    </source>
</evidence>
<dbReference type="Pfam" id="PF13564">
    <property type="entry name" value="DoxX_2"/>
    <property type="match status" value="1"/>
</dbReference>
<dbReference type="Proteomes" id="UP001596296">
    <property type="component" value="Unassembled WGS sequence"/>
</dbReference>
<evidence type="ECO:0000313" key="7">
    <source>
        <dbReference type="Proteomes" id="UP001596296"/>
    </source>
</evidence>
<evidence type="ECO:0000256" key="2">
    <source>
        <dbReference type="ARBA" id="ARBA00022692"/>
    </source>
</evidence>
<comment type="caution">
    <text evidence="6">The sequence shown here is derived from an EMBL/GenBank/DDBJ whole genome shotgun (WGS) entry which is preliminary data.</text>
</comment>
<evidence type="ECO:0000256" key="1">
    <source>
        <dbReference type="ARBA" id="ARBA00004141"/>
    </source>
</evidence>
<sequence length="122" mass="12440">MSLGGIALVGSQATLGLAGLAVGGAKVTHQEDQVDDFQRFGYPQWFRVATGIIEILSGIGLLAGLVWHPGLALVGGLLLSGVMVGAIITHVHIGDPLSKTAVPAFLLALTAALLAGQHLVQL</sequence>
<dbReference type="GO" id="GO:0016020">
    <property type="term" value="C:membrane"/>
    <property type="evidence" value="ECO:0007669"/>
    <property type="project" value="UniProtKB-SubCell"/>
</dbReference>
<accession>A0ABD5UQ16</accession>
<evidence type="ECO:0000256" key="4">
    <source>
        <dbReference type="ARBA" id="ARBA00023136"/>
    </source>
</evidence>
<dbReference type="EMBL" id="JBHSXL010000002">
    <property type="protein sequence ID" value="MFC6891451.1"/>
    <property type="molecule type" value="Genomic_DNA"/>
</dbReference>
<dbReference type="RefSeq" id="WP_379739685.1">
    <property type="nucleotide sequence ID" value="NZ_JBHSVN010000002.1"/>
</dbReference>